<reference evidence="1 2" key="1">
    <citation type="submission" date="2016-02" db="EMBL/GenBank/DDBJ databases">
        <title>Complete genome of Sinomonas atrocyanea KCTC 3377.</title>
        <authorList>
            <person name="Kim K.M."/>
        </authorList>
    </citation>
    <scope>NUCLEOTIDE SEQUENCE [LARGE SCALE GENOMIC DNA]</scope>
    <source>
        <strain evidence="1 2">KCTC 3377</strain>
    </source>
</reference>
<dbReference type="OrthoDB" id="4965153at2"/>
<dbReference type="STRING" id="37927.SA2016_2444"/>
<dbReference type="RefSeq" id="WP_066498379.1">
    <property type="nucleotide sequence ID" value="NZ_BJMO01000060.1"/>
</dbReference>
<dbReference type="AlphaFoldDB" id="A0A127A1C6"/>
<keyword evidence="2" id="KW-1185">Reference proteome</keyword>
<dbReference type="KEGG" id="satk:SA2016_2444"/>
<organism evidence="1 2">
    <name type="scientific">Sinomonas atrocyanea</name>
    <dbReference type="NCBI Taxonomy" id="37927"/>
    <lineage>
        <taxon>Bacteria</taxon>
        <taxon>Bacillati</taxon>
        <taxon>Actinomycetota</taxon>
        <taxon>Actinomycetes</taxon>
        <taxon>Micrococcales</taxon>
        <taxon>Micrococcaceae</taxon>
        <taxon>Sinomonas</taxon>
    </lineage>
</organism>
<evidence type="ECO:0000313" key="2">
    <source>
        <dbReference type="Proteomes" id="UP000070134"/>
    </source>
</evidence>
<evidence type="ECO:0000313" key="1">
    <source>
        <dbReference type="EMBL" id="AMM33113.1"/>
    </source>
</evidence>
<dbReference type="EMBL" id="CP014518">
    <property type="protein sequence ID" value="AMM33113.1"/>
    <property type="molecule type" value="Genomic_DNA"/>
</dbReference>
<name>A0A127A1C6_9MICC</name>
<protein>
    <submittedName>
        <fullName evidence="1">Uncharacterized protein</fullName>
    </submittedName>
</protein>
<accession>A0A127A1C6</accession>
<proteinExistence type="predicted"/>
<sequence>MSSTAPTGRAPEPDDALKAALHYVFDSQIPNYGDYNLVCVTECGGSVSGPRPGTPAPTGMVLGYRRRPVELVLAPFDRRTLEGTAQPMTIDLTNLAYVSEPASGAFDVATSTGRVVTFTLRPECTLGTGSAVTLAQEDDAADLTAFLRDLVGL</sequence>
<gene>
    <name evidence="1" type="ORF">SA2016_2444</name>
</gene>
<dbReference type="Proteomes" id="UP000070134">
    <property type="component" value="Chromosome"/>
</dbReference>